<proteinExistence type="predicted"/>
<name>A0A0F6AIN0_9GAMM</name>
<dbReference type="Proteomes" id="UP000033434">
    <property type="component" value="Unassembled WGS sequence"/>
</dbReference>
<dbReference type="InterPro" id="IPR021936">
    <property type="entry name" value="DUF3549"/>
</dbReference>
<protein>
    <recommendedName>
        <fullName evidence="3">DUF3549 domain-containing protein</fullName>
    </recommendedName>
</protein>
<dbReference type="EMBL" id="AUXW01000048">
    <property type="protein sequence ID" value="KKE85469.1"/>
    <property type="molecule type" value="Genomic_DNA"/>
</dbReference>
<sequence>MSIKHIFKTDIRDLCSSRLLPPTSNTVILAPNVIFREQTMTTHISTLGELLTSAGTQWRVYDIGRRITKIDKKQFDQIENTQVPYPYPLGGHAMMAIQFWDNQATLDPYVWFLKFPLDEQSKLNIASRDHFAFMVIEALGTQLTGEAAQGKLDNNPYVYTPNANKLAAFNALMKCELKRPASKYYETVEQYFTSHGQTDWQSLALQGLADYALRLAHAQNQANLMALWPTLPAQVQSPLAAMLEHVSISTELTEFLQTQLHIHLTTDNLAGAINSFRAMSGSHGLGLIAQSVDQLLASEQSLEADILLTIAGRGWETLTDPDRLYKFMDKAAQNSQIEGVFESIFADLVAIPTLRPHVLGLLRAQNRSETLSRAIGRLFS</sequence>
<evidence type="ECO:0000313" key="1">
    <source>
        <dbReference type="EMBL" id="KKE85469.1"/>
    </source>
</evidence>
<reference evidence="1 2" key="1">
    <citation type="journal article" date="2015" name="BMC Genomics">
        <title>Genome mining reveals unlocked bioactive potential of marine Gram-negative bacteria.</title>
        <authorList>
            <person name="Machado H."/>
            <person name="Sonnenschein E.C."/>
            <person name="Melchiorsen J."/>
            <person name="Gram L."/>
        </authorList>
    </citation>
    <scope>NUCLEOTIDE SEQUENCE [LARGE SCALE GENOMIC DNA]</scope>
    <source>
        <strain evidence="1 2">S4054</strain>
    </source>
</reference>
<organism evidence="1 2">
    <name type="scientific">Pseudoalteromonas luteoviolacea S4054</name>
    <dbReference type="NCBI Taxonomy" id="1129367"/>
    <lineage>
        <taxon>Bacteria</taxon>
        <taxon>Pseudomonadati</taxon>
        <taxon>Pseudomonadota</taxon>
        <taxon>Gammaproteobacteria</taxon>
        <taxon>Alteromonadales</taxon>
        <taxon>Pseudoalteromonadaceae</taxon>
        <taxon>Pseudoalteromonas</taxon>
    </lineage>
</organism>
<evidence type="ECO:0008006" key="3">
    <source>
        <dbReference type="Google" id="ProtNLM"/>
    </source>
</evidence>
<gene>
    <name evidence="1" type="ORF">N479_25885</name>
</gene>
<evidence type="ECO:0000313" key="2">
    <source>
        <dbReference type="Proteomes" id="UP000033434"/>
    </source>
</evidence>
<dbReference type="AlphaFoldDB" id="A0A0F6AIN0"/>
<dbReference type="Pfam" id="PF12069">
    <property type="entry name" value="DUF3549"/>
    <property type="match status" value="1"/>
</dbReference>
<dbReference type="PATRIC" id="fig|1129367.4.peg.479"/>
<accession>A0A0F6AIN0</accession>
<comment type="caution">
    <text evidence="1">The sequence shown here is derived from an EMBL/GenBank/DDBJ whole genome shotgun (WGS) entry which is preliminary data.</text>
</comment>